<accession>A0A285NHX1</accession>
<dbReference type="GO" id="GO:0005198">
    <property type="term" value="F:structural molecule activity"/>
    <property type="evidence" value="ECO:0007669"/>
    <property type="project" value="InterPro"/>
</dbReference>
<organism evidence="6 7">
    <name type="scientific">Cohaesibacter gelatinilyticus</name>
    <dbReference type="NCBI Taxonomy" id="372072"/>
    <lineage>
        <taxon>Bacteria</taxon>
        <taxon>Pseudomonadati</taxon>
        <taxon>Pseudomonadota</taxon>
        <taxon>Alphaproteobacteria</taxon>
        <taxon>Hyphomicrobiales</taxon>
        <taxon>Cohaesibacteraceae</taxon>
    </lineage>
</organism>
<keyword evidence="6" id="KW-0966">Cell projection</keyword>
<evidence type="ECO:0000256" key="3">
    <source>
        <dbReference type="ARBA" id="ARBA00023143"/>
    </source>
</evidence>
<sequence>MSGITLSAGVRENLLSLQNTASLMSQTANRLSTGKKVNSALDNPNNFFTSQGLSTRANELGNLLDNIGNATKTLEAADNGIKAITKLVESAQSTVRQAQQANSSSKGTHIQSGAGIDTTGVTGTSTKDRAEKQSLDNLGFSAGTNSNLVIT</sequence>
<keyword evidence="6" id="KW-0282">Flagellum</keyword>
<feature type="compositionally biased region" description="Polar residues" evidence="4">
    <location>
        <begin position="98"/>
        <end position="111"/>
    </location>
</feature>
<dbReference type="AlphaFoldDB" id="A0A285NHX1"/>
<comment type="subcellular location">
    <subcellularLocation>
        <location evidence="1">Bacterial flagellum</location>
    </subcellularLocation>
</comment>
<keyword evidence="6" id="KW-0969">Cilium</keyword>
<dbReference type="Pfam" id="PF00669">
    <property type="entry name" value="Flagellin_N"/>
    <property type="match status" value="1"/>
</dbReference>
<reference evidence="6 7" key="1">
    <citation type="submission" date="2017-09" db="EMBL/GenBank/DDBJ databases">
        <authorList>
            <person name="Ehlers B."/>
            <person name="Leendertz F.H."/>
        </authorList>
    </citation>
    <scope>NUCLEOTIDE SEQUENCE [LARGE SCALE GENOMIC DNA]</scope>
    <source>
        <strain evidence="6 7">DSM 18289</strain>
    </source>
</reference>
<gene>
    <name evidence="6" type="ORF">SAMN06265368_1849</name>
</gene>
<evidence type="ECO:0000313" key="7">
    <source>
        <dbReference type="Proteomes" id="UP000219439"/>
    </source>
</evidence>
<keyword evidence="3" id="KW-0975">Bacterial flagellum</keyword>
<comment type="similarity">
    <text evidence="2">Belongs to the bacterial flagellin family.</text>
</comment>
<protein>
    <submittedName>
        <fullName evidence="6">Flagellin N-terminal helical region</fullName>
    </submittedName>
</protein>
<evidence type="ECO:0000256" key="1">
    <source>
        <dbReference type="ARBA" id="ARBA00004365"/>
    </source>
</evidence>
<dbReference type="EMBL" id="OBEL01000001">
    <property type="protein sequence ID" value="SNZ08858.1"/>
    <property type="molecule type" value="Genomic_DNA"/>
</dbReference>
<dbReference type="Proteomes" id="UP000219439">
    <property type="component" value="Unassembled WGS sequence"/>
</dbReference>
<evidence type="ECO:0000259" key="5">
    <source>
        <dbReference type="Pfam" id="PF00669"/>
    </source>
</evidence>
<feature type="non-terminal residue" evidence="6">
    <location>
        <position position="151"/>
    </location>
</feature>
<evidence type="ECO:0000313" key="6">
    <source>
        <dbReference type="EMBL" id="SNZ08858.1"/>
    </source>
</evidence>
<evidence type="ECO:0000256" key="4">
    <source>
        <dbReference type="SAM" id="MobiDB-lite"/>
    </source>
</evidence>
<evidence type="ECO:0000256" key="2">
    <source>
        <dbReference type="ARBA" id="ARBA00005709"/>
    </source>
</evidence>
<dbReference type="InterPro" id="IPR001029">
    <property type="entry name" value="Flagellin_N"/>
</dbReference>
<proteinExistence type="inferred from homology"/>
<name>A0A285NHX1_9HYPH</name>
<feature type="domain" description="Flagellin N-terminal" evidence="5">
    <location>
        <begin position="15"/>
        <end position="105"/>
    </location>
</feature>
<dbReference type="GO" id="GO:0009288">
    <property type="term" value="C:bacterial-type flagellum"/>
    <property type="evidence" value="ECO:0007669"/>
    <property type="project" value="UniProtKB-SubCell"/>
</dbReference>
<keyword evidence="7" id="KW-1185">Reference proteome</keyword>
<feature type="region of interest" description="Disordered" evidence="4">
    <location>
        <begin position="98"/>
        <end position="138"/>
    </location>
</feature>
<dbReference type="SUPFAM" id="SSF64518">
    <property type="entry name" value="Phase 1 flagellin"/>
    <property type="match status" value="1"/>
</dbReference>